<dbReference type="Pfam" id="PF11377">
    <property type="entry name" value="DUF3180"/>
    <property type="match status" value="1"/>
</dbReference>
<feature type="transmembrane region" description="Helical" evidence="1">
    <location>
        <begin position="119"/>
        <end position="143"/>
    </location>
</feature>
<comment type="caution">
    <text evidence="2">The sequence shown here is derived from an EMBL/GenBank/DDBJ whole genome shotgun (WGS) entry which is preliminary data.</text>
</comment>
<evidence type="ECO:0000256" key="1">
    <source>
        <dbReference type="SAM" id="Phobius"/>
    </source>
</evidence>
<proteinExistence type="predicted"/>
<dbReference type="InterPro" id="IPR021517">
    <property type="entry name" value="DUF3180"/>
</dbReference>
<reference evidence="2 3" key="1">
    <citation type="submission" date="2017-10" db="EMBL/GenBank/DDBJ databases">
        <title>Sequencing the genomes of 1000 actinobacteria strains.</title>
        <authorList>
            <person name="Klenk H.-P."/>
        </authorList>
    </citation>
    <scope>NUCLEOTIDE SEQUENCE [LARGE SCALE GENOMIC DNA]</scope>
    <source>
        <strain evidence="2 3">DSM 21801</strain>
    </source>
</reference>
<organism evidence="2 3">
    <name type="scientific">Serinibacter salmoneus</name>
    <dbReference type="NCBI Taxonomy" id="556530"/>
    <lineage>
        <taxon>Bacteria</taxon>
        <taxon>Bacillati</taxon>
        <taxon>Actinomycetota</taxon>
        <taxon>Actinomycetes</taxon>
        <taxon>Micrococcales</taxon>
        <taxon>Beutenbergiaceae</taxon>
        <taxon>Serinibacter</taxon>
    </lineage>
</organism>
<dbReference type="RefSeq" id="WP_098469553.1">
    <property type="nucleotide sequence ID" value="NZ_PDJD01000001.1"/>
</dbReference>
<feature type="transmembrane region" description="Helical" evidence="1">
    <location>
        <begin position="44"/>
        <end position="60"/>
    </location>
</feature>
<keyword evidence="1" id="KW-0472">Membrane</keyword>
<dbReference type="EMBL" id="PDJD01000001">
    <property type="protein sequence ID" value="PFG20610.1"/>
    <property type="molecule type" value="Genomic_DNA"/>
</dbReference>
<name>A0A2A9D432_9MICO</name>
<gene>
    <name evidence="2" type="ORF">ATL40_2217</name>
</gene>
<accession>A0A2A9D432</accession>
<sequence length="161" mass="17026">MADRPQSPARALPALALGSGSFALSLLVLMLLDTRGVTIPAPRILIVLLLGFALVLLWLGNRVRGFVRGRRSMEPIAAARVAALAVTAYYVSAVFIGHGAAWLASLMGSLGAPAARADAWVAVAMVVVSVLLFAVALLVLHWCRTPREEERRGPDGPEGHV</sequence>
<keyword evidence="1" id="KW-0812">Transmembrane</keyword>
<protein>
    <submittedName>
        <fullName evidence="2">Uncharacterized protein DUF3180</fullName>
    </submittedName>
</protein>
<evidence type="ECO:0000313" key="3">
    <source>
        <dbReference type="Proteomes" id="UP000224915"/>
    </source>
</evidence>
<evidence type="ECO:0000313" key="2">
    <source>
        <dbReference type="EMBL" id="PFG20610.1"/>
    </source>
</evidence>
<keyword evidence="1" id="KW-1133">Transmembrane helix</keyword>
<keyword evidence="3" id="KW-1185">Reference proteome</keyword>
<dbReference type="Proteomes" id="UP000224915">
    <property type="component" value="Unassembled WGS sequence"/>
</dbReference>
<feature type="transmembrane region" description="Helical" evidence="1">
    <location>
        <begin position="12"/>
        <end position="32"/>
    </location>
</feature>
<dbReference type="AlphaFoldDB" id="A0A2A9D432"/>
<feature type="transmembrane region" description="Helical" evidence="1">
    <location>
        <begin position="81"/>
        <end position="107"/>
    </location>
</feature>